<dbReference type="Pfam" id="PF01212">
    <property type="entry name" value="Beta_elim_lyase"/>
    <property type="match status" value="1"/>
</dbReference>
<evidence type="ECO:0000256" key="2">
    <source>
        <dbReference type="ARBA" id="ARBA00006966"/>
    </source>
</evidence>
<dbReference type="Gene3D" id="3.90.1150.10">
    <property type="entry name" value="Aspartate Aminotransferase, domain 1"/>
    <property type="match status" value="1"/>
</dbReference>
<dbReference type="AlphaFoldDB" id="A0A845QFF2"/>
<protein>
    <submittedName>
        <fullName evidence="5">Threonine aldolase</fullName>
    </submittedName>
</protein>
<dbReference type="InterPro" id="IPR015422">
    <property type="entry name" value="PyrdxlP-dep_Trfase_small"/>
</dbReference>
<dbReference type="InterPro" id="IPR015421">
    <property type="entry name" value="PyrdxlP-dep_Trfase_major"/>
</dbReference>
<organism evidence="5 6">
    <name type="scientific">Anaerotruncus colihominis</name>
    <dbReference type="NCBI Taxonomy" id="169435"/>
    <lineage>
        <taxon>Bacteria</taxon>
        <taxon>Bacillati</taxon>
        <taxon>Bacillota</taxon>
        <taxon>Clostridia</taxon>
        <taxon>Eubacteriales</taxon>
        <taxon>Oscillospiraceae</taxon>
        <taxon>Anaerotruncus</taxon>
    </lineage>
</organism>
<proteinExistence type="inferred from homology"/>
<evidence type="ECO:0000313" key="5">
    <source>
        <dbReference type="EMBL" id="NBH60582.1"/>
    </source>
</evidence>
<dbReference type="PANTHER" id="PTHR48097:SF5">
    <property type="entry name" value="LOW SPECIFICITY L-THREONINE ALDOLASE"/>
    <property type="match status" value="1"/>
</dbReference>
<dbReference type="EMBL" id="QXWK01000003">
    <property type="protein sequence ID" value="NBH60582.1"/>
    <property type="molecule type" value="Genomic_DNA"/>
</dbReference>
<evidence type="ECO:0000259" key="4">
    <source>
        <dbReference type="Pfam" id="PF01212"/>
    </source>
</evidence>
<keyword evidence="6" id="KW-1185">Reference proteome</keyword>
<dbReference type="InterPro" id="IPR015424">
    <property type="entry name" value="PyrdxlP-dep_Trfase"/>
</dbReference>
<dbReference type="GO" id="GO:0016829">
    <property type="term" value="F:lyase activity"/>
    <property type="evidence" value="ECO:0007669"/>
    <property type="project" value="InterPro"/>
</dbReference>
<dbReference type="Gene3D" id="3.40.640.10">
    <property type="entry name" value="Type I PLP-dependent aspartate aminotransferase-like (Major domain)"/>
    <property type="match status" value="1"/>
</dbReference>
<dbReference type="Proteomes" id="UP000446866">
    <property type="component" value="Unassembled WGS sequence"/>
</dbReference>
<dbReference type="PANTHER" id="PTHR48097">
    <property type="entry name" value="L-THREONINE ALDOLASE-RELATED"/>
    <property type="match status" value="1"/>
</dbReference>
<evidence type="ECO:0000256" key="3">
    <source>
        <dbReference type="ARBA" id="ARBA00022898"/>
    </source>
</evidence>
<dbReference type="GO" id="GO:0006520">
    <property type="term" value="P:amino acid metabolic process"/>
    <property type="evidence" value="ECO:0007669"/>
    <property type="project" value="InterPro"/>
</dbReference>
<comment type="caution">
    <text evidence="5">The sequence shown here is derived from an EMBL/GenBank/DDBJ whole genome shotgun (WGS) entry which is preliminary data.</text>
</comment>
<keyword evidence="3" id="KW-0663">Pyridoxal phosphate</keyword>
<accession>A0A845QFF2</accession>
<sequence>MIFFRSDYSQGAHPKILDALIATNLEHTDGYALDPHSESAAQMIKDLIGRADCEVHMMVGGTPTNVITIAAALKPWEAVVATRAAHIYSHECGAVEATGHRVLTVDGVDGKLTPELIDNAWLEYEDDHTVVPKMAYISHTTESGTVYTKAELEALRKCCDAHDMYLGLDGARLGAGLTCEDTDLTIQDIARLTDAFYIGGTKNGLLLGEAVVIFDENINDHYRWMIKQNCGMLAKGRLIGVQFEALLEGGENSLFFQIGAHENAMAKKLREGIAACGYEFDGTSTTNQIFPIFPTEMVRELEKEFFFYDWAAAGEGKRVIRLVTSWGTTEEDVDAFLNALKKF</sequence>
<dbReference type="InterPro" id="IPR001597">
    <property type="entry name" value="ArAA_b-elim_lyase/Thr_aldolase"/>
</dbReference>
<evidence type="ECO:0000256" key="1">
    <source>
        <dbReference type="ARBA" id="ARBA00001933"/>
    </source>
</evidence>
<comment type="cofactor">
    <cofactor evidence="1">
        <name>pyridoxal 5'-phosphate</name>
        <dbReference type="ChEBI" id="CHEBI:597326"/>
    </cofactor>
</comment>
<name>A0A845QFF2_9FIRM</name>
<reference evidence="5 6" key="1">
    <citation type="submission" date="2018-08" db="EMBL/GenBank/DDBJ databases">
        <title>Murine metabolic-syndrome-specific gut microbial biobank.</title>
        <authorList>
            <person name="Liu C."/>
        </authorList>
    </citation>
    <scope>NUCLEOTIDE SEQUENCE [LARGE SCALE GENOMIC DNA]</scope>
    <source>
        <strain evidence="5 6">28</strain>
    </source>
</reference>
<gene>
    <name evidence="5" type="ORF">D0435_02705</name>
</gene>
<dbReference type="SUPFAM" id="SSF53383">
    <property type="entry name" value="PLP-dependent transferases"/>
    <property type="match status" value="1"/>
</dbReference>
<dbReference type="RefSeq" id="WP_160200881.1">
    <property type="nucleotide sequence ID" value="NZ_QXWK01000003.1"/>
</dbReference>
<feature type="domain" description="Aromatic amino acid beta-eliminating lyase/threonine aldolase" evidence="4">
    <location>
        <begin position="4"/>
        <end position="289"/>
    </location>
</feature>
<comment type="similarity">
    <text evidence="2">Belongs to the threonine aldolase family.</text>
</comment>
<evidence type="ECO:0000313" key="6">
    <source>
        <dbReference type="Proteomes" id="UP000446866"/>
    </source>
</evidence>